<proteinExistence type="predicted"/>
<comment type="caution">
    <text evidence="2">The sequence shown here is derived from an EMBL/GenBank/DDBJ whole genome shotgun (WGS) entry which is preliminary data.</text>
</comment>
<evidence type="ECO:0000313" key="3">
    <source>
        <dbReference type="Proteomes" id="UP000593579"/>
    </source>
</evidence>
<reference evidence="2 3" key="1">
    <citation type="journal article" date="2019" name="Genome Biol. Evol.">
        <title>Insights into the evolution of the New World diploid cottons (Gossypium, subgenus Houzingenia) based on genome sequencing.</title>
        <authorList>
            <person name="Grover C.E."/>
            <person name="Arick M.A. 2nd"/>
            <person name="Thrash A."/>
            <person name="Conover J.L."/>
            <person name="Sanders W.S."/>
            <person name="Peterson D.G."/>
            <person name="Frelichowski J.E."/>
            <person name="Scheffler J.A."/>
            <person name="Scheffler B.E."/>
            <person name="Wendel J.F."/>
        </authorList>
    </citation>
    <scope>NUCLEOTIDE SEQUENCE [LARGE SCALE GENOMIC DNA]</scope>
    <source>
        <strain evidence="2">5</strain>
        <tissue evidence="2">Leaf</tissue>
    </source>
</reference>
<dbReference type="Pfam" id="PF14111">
    <property type="entry name" value="DUF4283"/>
    <property type="match status" value="1"/>
</dbReference>
<dbReference type="EMBL" id="JABEZY010000011">
    <property type="protein sequence ID" value="MBA0749089.1"/>
    <property type="molecule type" value="Genomic_DNA"/>
</dbReference>
<feature type="domain" description="DUF4283" evidence="1">
    <location>
        <begin position="62"/>
        <end position="124"/>
    </location>
</feature>
<sequence length="126" mass="14441">MTVPVTDVGMLAKQAYMLYGIVGGANRVWIKLVPHELHNFLLKRSVVTIEEELANLNIVDEEEDYKLCLVGRVLTDSMVHFLSMRNTLVDLWHPLEGVSITDIMEKGSLFQFYYEIDLKRVIDGMP</sequence>
<organism evidence="2 3">
    <name type="scientific">Gossypium gossypioides</name>
    <name type="common">Mexican cotton</name>
    <name type="synonym">Selera gossypioides</name>
    <dbReference type="NCBI Taxonomy" id="34282"/>
    <lineage>
        <taxon>Eukaryota</taxon>
        <taxon>Viridiplantae</taxon>
        <taxon>Streptophyta</taxon>
        <taxon>Embryophyta</taxon>
        <taxon>Tracheophyta</taxon>
        <taxon>Spermatophyta</taxon>
        <taxon>Magnoliopsida</taxon>
        <taxon>eudicotyledons</taxon>
        <taxon>Gunneridae</taxon>
        <taxon>Pentapetalae</taxon>
        <taxon>rosids</taxon>
        <taxon>malvids</taxon>
        <taxon>Malvales</taxon>
        <taxon>Malvaceae</taxon>
        <taxon>Malvoideae</taxon>
        <taxon>Gossypium</taxon>
    </lineage>
</organism>
<protein>
    <recommendedName>
        <fullName evidence="1">DUF4283 domain-containing protein</fullName>
    </recommendedName>
</protein>
<keyword evidence="3" id="KW-1185">Reference proteome</keyword>
<accession>A0A7J9CKS9</accession>
<evidence type="ECO:0000259" key="1">
    <source>
        <dbReference type="Pfam" id="PF14111"/>
    </source>
</evidence>
<gene>
    <name evidence="2" type="ORF">Gogos_003050</name>
</gene>
<evidence type="ECO:0000313" key="2">
    <source>
        <dbReference type="EMBL" id="MBA0749089.1"/>
    </source>
</evidence>
<dbReference type="InterPro" id="IPR025558">
    <property type="entry name" value="DUF4283"/>
</dbReference>
<dbReference type="AlphaFoldDB" id="A0A7J9CKS9"/>
<dbReference type="Proteomes" id="UP000593579">
    <property type="component" value="Unassembled WGS sequence"/>
</dbReference>
<name>A0A7J9CKS9_GOSGO</name>
<dbReference type="OrthoDB" id="994786at2759"/>